<organism evidence="2 3">
    <name type="scientific">Nakamurella leprariae</name>
    <dbReference type="NCBI Taxonomy" id="2803911"/>
    <lineage>
        <taxon>Bacteria</taxon>
        <taxon>Bacillati</taxon>
        <taxon>Actinomycetota</taxon>
        <taxon>Actinomycetes</taxon>
        <taxon>Nakamurellales</taxon>
        <taxon>Nakamurellaceae</taxon>
        <taxon>Nakamurella</taxon>
    </lineage>
</organism>
<keyword evidence="3" id="KW-1185">Reference proteome</keyword>
<accession>A0A938YIH0</accession>
<evidence type="ECO:0000256" key="1">
    <source>
        <dbReference type="SAM" id="Phobius"/>
    </source>
</evidence>
<keyword evidence="1" id="KW-0812">Transmembrane</keyword>
<keyword evidence="1" id="KW-0472">Membrane</keyword>
<evidence type="ECO:0000313" key="2">
    <source>
        <dbReference type="EMBL" id="MBM9468453.1"/>
    </source>
</evidence>
<gene>
    <name evidence="2" type="ORF">JL106_14305</name>
</gene>
<dbReference type="EMBL" id="JAERWK010000019">
    <property type="protein sequence ID" value="MBM9468453.1"/>
    <property type="molecule type" value="Genomic_DNA"/>
</dbReference>
<protein>
    <submittedName>
        <fullName evidence="2">Uncharacterized protein</fullName>
    </submittedName>
</protein>
<feature type="transmembrane region" description="Helical" evidence="1">
    <location>
        <begin position="50"/>
        <end position="71"/>
    </location>
</feature>
<keyword evidence="1" id="KW-1133">Transmembrane helix</keyword>
<dbReference type="RefSeq" id="WP_205261414.1">
    <property type="nucleotide sequence ID" value="NZ_JAERWK010000019.1"/>
</dbReference>
<reference evidence="2" key="1">
    <citation type="submission" date="2021-01" db="EMBL/GenBank/DDBJ databases">
        <title>YIM 132084 draft genome.</title>
        <authorList>
            <person name="An D."/>
        </authorList>
    </citation>
    <scope>NUCLEOTIDE SEQUENCE</scope>
    <source>
        <strain evidence="2">YIM 132084</strain>
    </source>
</reference>
<evidence type="ECO:0000313" key="3">
    <source>
        <dbReference type="Proteomes" id="UP000663792"/>
    </source>
</evidence>
<name>A0A938YIH0_9ACTN</name>
<dbReference type="Proteomes" id="UP000663792">
    <property type="component" value="Unassembled WGS sequence"/>
</dbReference>
<comment type="caution">
    <text evidence="2">The sequence shown here is derived from an EMBL/GenBank/DDBJ whole genome shotgun (WGS) entry which is preliminary data.</text>
</comment>
<sequence length="77" mass="7726">MWTTTFVMAASVAVVALFVLPGRIPARKTAHHGGHDDHEALYQSDAGAWVAAVIVAVVLGILGSALFAVLASAGGGG</sequence>
<dbReference type="AlphaFoldDB" id="A0A938YIH0"/>
<proteinExistence type="predicted"/>